<accession>A0A9P0JLS4</accession>
<dbReference type="EMBL" id="CAKOFQ010006660">
    <property type="protein sequence ID" value="CAH1955395.1"/>
    <property type="molecule type" value="Genomic_DNA"/>
</dbReference>
<dbReference type="AlphaFoldDB" id="A0A9P0JLS4"/>
<gene>
    <name evidence="1" type="ORF">ACAOBT_LOCUS1050</name>
</gene>
<organism evidence="1 2">
    <name type="scientific">Acanthoscelides obtectus</name>
    <name type="common">Bean weevil</name>
    <name type="synonym">Bruchus obtectus</name>
    <dbReference type="NCBI Taxonomy" id="200917"/>
    <lineage>
        <taxon>Eukaryota</taxon>
        <taxon>Metazoa</taxon>
        <taxon>Ecdysozoa</taxon>
        <taxon>Arthropoda</taxon>
        <taxon>Hexapoda</taxon>
        <taxon>Insecta</taxon>
        <taxon>Pterygota</taxon>
        <taxon>Neoptera</taxon>
        <taxon>Endopterygota</taxon>
        <taxon>Coleoptera</taxon>
        <taxon>Polyphaga</taxon>
        <taxon>Cucujiformia</taxon>
        <taxon>Chrysomeloidea</taxon>
        <taxon>Chrysomelidae</taxon>
        <taxon>Bruchinae</taxon>
        <taxon>Bruchini</taxon>
        <taxon>Acanthoscelides</taxon>
    </lineage>
</organism>
<protein>
    <submittedName>
        <fullName evidence="1">Uncharacterized protein</fullName>
    </submittedName>
</protein>
<proteinExistence type="predicted"/>
<evidence type="ECO:0000313" key="1">
    <source>
        <dbReference type="EMBL" id="CAH1955395.1"/>
    </source>
</evidence>
<comment type="caution">
    <text evidence="1">The sequence shown here is derived from an EMBL/GenBank/DDBJ whole genome shotgun (WGS) entry which is preliminary data.</text>
</comment>
<dbReference type="OrthoDB" id="9837000at2759"/>
<name>A0A9P0JLS4_ACAOB</name>
<dbReference type="Proteomes" id="UP001152888">
    <property type="component" value="Unassembled WGS sequence"/>
</dbReference>
<keyword evidence="2" id="KW-1185">Reference proteome</keyword>
<reference evidence="1" key="1">
    <citation type="submission" date="2022-03" db="EMBL/GenBank/DDBJ databases">
        <authorList>
            <person name="Sayadi A."/>
        </authorList>
    </citation>
    <scope>NUCLEOTIDE SEQUENCE</scope>
</reference>
<evidence type="ECO:0000313" key="2">
    <source>
        <dbReference type="Proteomes" id="UP001152888"/>
    </source>
</evidence>
<sequence>MLPFVWCKCLNSSTCSTLQLLLVKIIPYKTINFQKLSMNSYALLHTVTNFVMLKQKKSYRCLQAERKTLVLIKLLQGLQQSSCMLGTCCHSHGGKNIEQ</sequence>